<dbReference type="Proteomes" id="UP000008372">
    <property type="component" value="Unassembled WGS sequence"/>
</dbReference>
<evidence type="ECO:0000259" key="2">
    <source>
        <dbReference type="Pfam" id="PF02518"/>
    </source>
</evidence>
<dbReference type="SUPFAM" id="SSF55874">
    <property type="entry name" value="ATPase domain of HSP90 chaperone/DNA topoisomerase II/histidine kinase"/>
    <property type="match status" value="1"/>
</dbReference>
<dbReference type="Pfam" id="PF02518">
    <property type="entry name" value="HATPase_c"/>
    <property type="match status" value="1"/>
</dbReference>
<dbReference type="PANTHER" id="PTHR43547">
    <property type="entry name" value="TWO-COMPONENT HISTIDINE KINASE"/>
    <property type="match status" value="1"/>
</dbReference>
<comment type="caution">
    <text evidence="3">The sequence shown here is derived from an EMBL/GenBank/DDBJ whole genome shotgun (WGS) entry which is preliminary data.</text>
</comment>
<evidence type="ECO:0000256" key="1">
    <source>
        <dbReference type="ARBA" id="ARBA00022553"/>
    </source>
</evidence>
<reference evidence="3 4" key="1">
    <citation type="journal article" date="2014" name="Environ. Microbiol.">
        <title>Comparative genomics of the marine bacterial genus Glaciecola reveals the high degree of genomic diversity and genomic characteristic for cold adaptation.</title>
        <authorList>
            <person name="Qin Q.L."/>
            <person name="Xie B.B."/>
            <person name="Yu Y."/>
            <person name="Shu Y.L."/>
            <person name="Rong J.C."/>
            <person name="Zhang Y.J."/>
            <person name="Zhao D.L."/>
            <person name="Chen X.L."/>
            <person name="Zhang X.Y."/>
            <person name="Chen B."/>
            <person name="Zhou B.C."/>
            <person name="Zhang Y.Z."/>
        </authorList>
    </citation>
    <scope>NUCLEOTIDE SEQUENCE [LARGE SCALE GENOMIC DNA]</scope>
    <source>
        <strain evidence="3 4">NO2</strain>
    </source>
</reference>
<organism evidence="3 4">
    <name type="scientific">Paraglaciecola agarilytica NO2</name>
    <dbReference type="NCBI Taxonomy" id="1125747"/>
    <lineage>
        <taxon>Bacteria</taxon>
        <taxon>Pseudomonadati</taxon>
        <taxon>Pseudomonadota</taxon>
        <taxon>Gammaproteobacteria</taxon>
        <taxon>Alteromonadales</taxon>
        <taxon>Alteromonadaceae</taxon>
        <taxon>Paraglaciecola</taxon>
    </lineage>
</organism>
<dbReference type="EMBL" id="BAEK01000080">
    <property type="protein sequence ID" value="GAC07290.1"/>
    <property type="molecule type" value="Genomic_DNA"/>
</dbReference>
<gene>
    <name evidence="3" type="ORF">GAGA_4465</name>
</gene>
<dbReference type="RefSeq" id="WP_008306219.1">
    <property type="nucleotide sequence ID" value="NZ_BAEK01000080.1"/>
</dbReference>
<accession>A0ABQ0ID87</accession>
<dbReference type="Gene3D" id="3.30.565.10">
    <property type="entry name" value="Histidine kinase-like ATPase, C-terminal domain"/>
    <property type="match status" value="1"/>
</dbReference>
<sequence>MPFILDVKFSIESSPQGSLISLQLTQHGAKHVLNIDNNGPALPKNMQGKLFDSMVSVRSEQATSEPHLGLGLHIAKVIAQFHNAEIQIENQHSESGQPIGVRVSMIF</sequence>
<evidence type="ECO:0000313" key="4">
    <source>
        <dbReference type="Proteomes" id="UP000008372"/>
    </source>
</evidence>
<evidence type="ECO:0000313" key="3">
    <source>
        <dbReference type="EMBL" id="GAC07290.1"/>
    </source>
</evidence>
<protein>
    <recommendedName>
        <fullName evidence="2">Histidine kinase/HSP90-like ATPase domain-containing protein</fullName>
    </recommendedName>
</protein>
<dbReference type="InterPro" id="IPR003594">
    <property type="entry name" value="HATPase_dom"/>
</dbReference>
<keyword evidence="4" id="KW-1185">Reference proteome</keyword>
<name>A0ABQ0ID87_9ALTE</name>
<feature type="domain" description="Histidine kinase/HSP90-like ATPase" evidence="2">
    <location>
        <begin position="10"/>
        <end position="92"/>
    </location>
</feature>
<proteinExistence type="predicted"/>
<dbReference type="InterPro" id="IPR036890">
    <property type="entry name" value="HATPase_C_sf"/>
</dbReference>
<dbReference type="PANTHER" id="PTHR43547:SF2">
    <property type="entry name" value="HYBRID SIGNAL TRANSDUCTION HISTIDINE KINASE C"/>
    <property type="match status" value="1"/>
</dbReference>
<keyword evidence="1" id="KW-0597">Phosphoprotein</keyword>